<keyword evidence="8 11" id="KW-1133">Transmembrane helix</keyword>
<dbReference type="EMBL" id="BTRK01000002">
    <property type="protein sequence ID" value="GMR37896.1"/>
    <property type="molecule type" value="Genomic_DNA"/>
</dbReference>
<evidence type="ECO:0000256" key="5">
    <source>
        <dbReference type="ARBA" id="ARBA00022679"/>
    </source>
</evidence>
<proteinExistence type="inferred from homology"/>
<evidence type="ECO:0000256" key="11">
    <source>
        <dbReference type="SAM" id="Phobius"/>
    </source>
</evidence>
<evidence type="ECO:0000256" key="1">
    <source>
        <dbReference type="ARBA" id="ARBA00004167"/>
    </source>
</evidence>
<dbReference type="PANTHER" id="PTHR48043:SF23">
    <property type="entry name" value="UDP-GLUCURONOSYLTRANSFERASE"/>
    <property type="match status" value="1"/>
</dbReference>
<dbReference type="Gene3D" id="3.40.50.2000">
    <property type="entry name" value="Glycogen Phosphorylase B"/>
    <property type="match status" value="1"/>
</dbReference>
<evidence type="ECO:0000256" key="3">
    <source>
        <dbReference type="ARBA" id="ARBA00012544"/>
    </source>
</evidence>
<dbReference type="SUPFAM" id="SSF53756">
    <property type="entry name" value="UDP-Glycosyltransferase/glycogen phosphorylase"/>
    <property type="match status" value="1"/>
</dbReference>
<keyword evidence="7" id="KW-0732">Signal</keyword>
<dbReference type="Proteomes" id="UP001328107">
    <property type="component" value="Unassembled WGS sequence"/>
</dbReference>
<dbReference type="AlphaFoldDB" id="A0AAN5CDS4"/>
<dbReference type="InterPro" id="IPR002213">
    <property type="entry name" value="UDP_glucos_trans"/>
</dbReference>
<keyword evidence="13" id="KW-1185">Reference proteome</keyword>
<name>A0AAN5CDS4_9BILA</name>
<keyword evidence="9 11" id="KW-0472">Membrane</keyword>
<keyword evidence="5" id="KW-0808">Transferase</keyword>
<feature type="non-terminal residue" evidence="12">
    <location>
        <position position="1"/>
    </location>
</feature>
<dbReference type="GO" id="GO:0015020">
    <property type="term" value="F:glucuronosyltransferase activity"/>
    <property type="evidence" value="ECO:0007669"/>
    <property type="project" value="UniProtKB-EC"/>
</dbReference>
<feature type="non-terminal residue" evidence="12">
    <location>
        <position position="389"/>
    </location>
</feature>
<evidence type="ECO:0000256" key="6">
    <source>
        <dbReference type="ARBA" id="ARBA00022692"/>
    </source>
</evidence>
<dbReference type="EC" id="2.4.1.17" evidence="3"/>
<evidence type="ECO:0000256" key="10">
    <source>
        <dbReference type="ARBA" id="ARBA00047475"/>
    </source>
</evidence>
<evidence type="ECO:0000256" key="4">
    <source>
        <dbReference type="ARBA" id="ARBA00022676"/>
    </source>
</evidence>
<accession>A0AAN5CDS4</accession>
<keyword evidence="6 11" id="KW-0812">Transmembrane</keyword>
<evidence type="ECO:0000313" key="12">
    <source>
        <dbReference type="EMBL" id="GMR37896.1"/>
    </source>
</evidence>
<dbReference type="FunFam" id="3.40.50.2000:FF:000038">
    <property type="entry name" value="UDP-GlucuronosylTransferase"/>
    <property type="match status" value="1"/>
</dbReference>
<dbReference type="Pfam" id="PF00201">
    <property type="entry name" value="UDPGT"/>
    <property type="match status" value="1"/>
</dbReference>
<organism evidence="12 13">
    <name type="scientific">Pristionchus mayeri</name>
    <dbReference type="NCBI Taxonomy" id="1317129"/>
    <lineage>
        <taxon>Eukaryota</taxon>
        <taxon>Metazoa</taxon>
        <taxon>Ecdysozoa</taxon>
        <taxon>Nematoda</taxon>
        <taxon>Chromadorea</taxon>
        <taxon>Rhabditida</taxon>
        <taxon>Rhabditina</taxon>
        <taxon>Diplogasteromorpha</taxon>
        <taxon>Diplogasteroidea</taxon>
        <taxon>Neodiplogasteridae</taxon>
        <taxon>Pristionchus</taxon>
    </lineage>
</organism>
<comment type="similarity">
    <text evidence="2">Belongs to the UDP-glycosyltransferase family.</text>
</comment>
<evidence type="ECO:0000256" key="9">
    <source>
        <dbReference type="ARBA" id="ARBA00023136"/>
    </source>
</evidence>
<feature type="transmembrane region" description="Helical" evidence="11">
    <location>
        <begin position="356"/>
        <end position="378"/>
    </location>
</feature>
<dbReference type="CDD" id="cd03784">
    <property type="entry name" value="GT1_Gtf-like"/>
    <property type="match status" value="1"/>
</dbReference>
<evidence type="ECO:0000256" key="2">
    <source>
        <dbReference type="ARBA" id="ARBA00009995"/>
    </source>
</evidence>
<protein>
    <recommendedName>
        <fullName evidence="3">glucuronosyltransferase</fullName>
        <ecNumber evidence="3">2.4.1.17</ecNumber>
    </recommendedName>
</protein>
<evidence type="ECO:0000256" key="7">
    <source>
        <dbReference type="ARBA" id="ARBA00022729"/>
    </source>
</evidence>
<sequence>QLQAEKFDVMLVENFDMCGVAYSHLIKPKALITTAASAPMSFMFQEFGIPTALSYNPSAFMYQMNVHSFIDRSKNIYADIMMHLLFYPGRWKVKRIANESNIISMIPIKEISSHAAYTFINTEPLIDFAAPTLNRVIPIGGIGAKTPQTLDQYWNDVLSHRSKTIIISFGSVVKCTNMPEDVRQSILTAIGSFPEVTFIWKYEEPEDEFGKAATVAHPNLVLTYWMPQNDLLNDERISAFITHGGMGSTQETALRGKPGIFIPIFGDQPRNAGMMHHNGLGKVIDKLDLQKPEVVVVAIKEVLENDLYREKAARVSAMLAKKPFTPKELLIKTVEFAAEFGPSRALRPQSYDMTFIAFHNLDIIAAFIALSILKVFLLKKCVCCLFSKC</sequence>
<keyword evidence="4" id="KW-0328">Glycosyltransferase</keyword>
<dbReference type="PANTHER" id="PTHR48043">
    <property type="entry name" value="EG:EG0003.4 PROTEIN-RELATED"/>
    <property type="match status" value="1"/>
</dbReference>
<comment type="caution">
    <text evidence="12">The sequence shown here is derived from an EMBL/GenBank/DDBJ whole genome shotgun (WGS) entry which is preliminary data.</text>
</comment>
<reference evidence="13" key="1">
    <citation type="submission" date="2022-10" db="EMBL/GenBank/DDBJ databases">
        <title>Genome assembly of Pristionchus species.</title>
        <authorList>
            <person name="Yoshida K."/>
            <person name="Sommer R.J."/>
        </authorList>
    </citation>
    <scope>NUCLEOTIDE SEQUENCE [LARGE SCALE GENOMIC DNA]</scope>
    <source>
        <strain evidence="13">RS5460</strain>
    </source>
</reference>
<comment type="catalytic activity">
    <reaction evidence="10">
        <text>glucuronate acceptor + UDP-alpha-D-glucuronate = acceptor beta-D-glucuronoside + UDP + H(+)</text>
        <dbReference type="Rhea" id="RHEA:21032"/>
        <dbReference type="ChEBI" id="CHEBI:15378"/>
        <dbReference type="ChEBI" id="CHEBI:58052"/>
        <dbReference type="ChEBI" id="CHEBI:58223"/>
        <dbReference type="ChEBI" id="CHEBI:132367"/>
        <dbReference type="ChEBI" id="CHEBI:132368"/>
        <dbReference type="EC" id="2.4.1.17"/>
    </reaction>
</comment>
<evidence type="ECO:0000256" key="8">
    <source>
        <dbReference type="ARBA" id="ARBA00022989"/>
    </source>
</evidence>
<dbReference type="InterPro" id="IPR050271">
    <property type="entry name" value="UDP-glycosyltransferase"/>
</dbReference>
<gene>
    <name evidence="12" type="ORF">PMAYCL1PPCAC_08091</name>
</gene>
<evidence type="ECO:0000313" key="13">
    <source>
        <dbReference type="Proteomes" id="UP001328107"/>
    </source>
</evidence>
<comment type="subcellular location">
    <subcellularLocation>
        <location evidence="1">Membrane</location>
        <topology evidence="1">Single-pass membrane protein</topology>
    </subcellularLocation>
</comment>
<dbReference type="GO" id="GO:0016020">
    <property type="term" value="C:membrane"/>
    <property type="evidence" value="ECO:0007669"/>
    <property type="project" value="UniProtKB-SubCell"/>
</dbReference>